<evidence type="ECO:0000313" key="1">
    <source>
        <dbReference type="EMBL" id="KAJ6754998.1"/>
    </source>
</evidence>
<reference evidence="1" key="2">
    <citation type="journal article" date="2023" name="Int. J. Mol. Sci.">
        <title>De Novo Assembly and Annotation of 11 Diverse Shrub Willow (Salix) Genomes Reveals Novel Gene Organization in Sex-Linked Regions.</title>
        <authorList>
            <person name="Hyden B."/>
            <person name="Feng K."/>
            <person name="Yates T.B."/>
            <person name="Jawdy S."/>
            <person name="Cereghino C."/>
            <person name="Smart L.B."/>
            <person name="Muchero W."/>
        </authorList>
    </citation>
    <scope>NUCLEOTIDE SEQUENCE</scope>
    <source>
        <tissue evidence="1">Shoot tip</tissue>
    </source>
</reference>
<protein>
    <submittedName>
        <fullName evidence="1">Uncharacterized protein</fullName>
    </submittedName>
</protein>
<gene>
    <name evidence="1" type="ORF">OIU79_027588</name>
</gene>
<reference evidence="1" key="1">
    <citation type="submission" date="2022-11" db="EMBL/GenBank/DDBJ databases">
        <authorList>
            <person name="Hyden B.L."/>
            <person name="Feng K."/>
            <person name="Yates T."/>
            <person name="Jawdy S."/>
            <person name="Smart L.B."/>
            <person name="Muchero W."/>
        </authorList>
    </citation>
    <scope>NUCLEOTIDE SEQUENCE</scope>
    <source>
        <tissue evidence="1">Shoot tip</tissue>
    </source>
</reference>
<organism evidence="1 2">
    <name type="scientific">Salix purpurea</name>
    <name type="common">Purple osier willow</name>
    <dbReference type="NCBI Taxonomy" id="77065"/>
    <lineage>
        <taxon>Eukaryota</taxon>
        <taxon>Viridiplantae</taxon>
        <taxon>Streptophyta</taxon>
        <taxon>Embryophyta</taxon>
        <taxon>Tracheophyta</taxon>
        <taxon>Spermatophyta</taxon>
        <taxon>Magnoliopsida</taxon>
        <taxon>eudicotyledons</taxon>
        <taxon>Gunneridae</taxon>
        <taxon>Pentapetalae</taxon>
        <taxon>rosids</taxon>
        <taxon>fabids</taxon>
        <taxon>Malpighiales</taxon>
        <taxon>Salicaceae</taxon>
        <taxon>Saliceae</taxon>
        <taxon>Salix</taxon>
    </lineage>
</organism>
<dbReference type="Proteomes" id="UP001151532">
    <property type="component" value="Chromosome 16"/>
</dbReference>
<accession>A0A9Q0VUT4</accession>
<proteinExistence type="predicted"/>
<dbReference type="EMBL" id="JAPFFK010000007">
    <property type="protein sequence ID" value="KAJ6754998.1"/>
    <property type="molecule type" value="Genomic_DNA"/>
</dbReference>
<evidence type="ECO:0000313" key="2">
    <source>
        <dbReference type="Proteomes" id="UP001151532"/>
    </source>
</evidence>
<comment type="caution">
    <text evidence="1">The sequence shown here is derived from an EMBL/GenBank/DDBJ whole genome shotgun (WGS) entry which is preliminary data.</text>
</comment>
<name>A0A9Q0VUT4_SALPP</name>
<sequence length="95" mass="10877">MVVWLLDGSLFFFVLSFFCLSHSSGLFFRCITLSFPLPIHNLINKAKSCISCRLYRFERESKCRYTSKDVGADPTMGLTLGFHGLISPEHLRVKK</sequence>
<dbReference type="AlphaFoldDB" id="A0A9Q0VUT4"/>
<keyword evidence="2" id="KW-1185">Reference proteome</keyword>